<dbReference type="SUPFAM" id="SSF57701">
    <property type="entry name" value="Zn2/Cys6 DNA-binding domain"/>
    <property type="match status" value="1"/>
</dbReference>
<evidence type="ECO:0000256" key="4">
    <source>
        <dbReference type="SAM" id="MobiDB-lite"/>
    </source>
</evidence>
<evidence type="ECO:0000256" key="3">
    <source>
        <dbReference type="ARBA" id="ARBA00023242"/>
    </source>
</evidence>
<dbReference type="GO" id="GO:0006351">
    <property type="term" value="P:DNA-templated transcription"/>
    <property type="evidence" value="ECO:0007669"/>
    <property type="project" value="InterPro"/>
</dbReference>
<evidence type="ECO:0000313" key="7">
    <source>
        <dbReference type="Proteomes" id="UP000053477"/>
    </source>
</evidence>
<dbReference type="PANTHER" id="PTHR31001:SF56">
    <property type="entry name" value="ZN(2)-C6 FUNGAL-TYPE DOMAIN-CONTAINING PROTEIN"/>
    <property type="match status" value="1"/>
</dbReference>
<dbReference type="GO" id="GO:0008270">
    <property type="term" value="F:zinc ion binding"/>
    <property type="evidence" value="ECO:0007669"/>
    <property type="project" value="InterPro"/>
</dbReference>
<dbReference type="InterPro" id="IPR007219">
    <property type="entry name" value="XnlR_reg_dom"/>
</dbReference>
<keyword evidence="2" id="KW-0479">Metal-binding</keyword>
<dbReference type="CDD" id="cd00067">
    <property type="entry name" value="GAL4"/>
    <property type="match status" value="1"/>
</dbReference>
<reference evidence="6 7" key="1">
    <citation type="submission" date="2015-04" db="EMBL/GenBank/DDBJ databases">
        <title>Complete genome sequence of Schizopora paradoxa KUC8140, a cosmopolitan wood degrader in East Asia.</title>
        <authorList>
            <consortium name="DOE Joint Genome Institute"/>
            <person name="Min B."/>
            <person name="Park H."/>
            <person name="Jang Y."/>
            <person name="Kim J.-J."/>
            <person name="Kim K.H."/>
            <person name="Pangilinan J."/>
            <person name="Lipzen A."/>
            <person name="Riley R."/>
            <person name="Grigoriev I.V."/>
            <person name="Spatafora J.W."/>
            <person name="Choi I.-G."/>
        </authorList>
    </citation>
    <scope>NUCLEOTIDE SEQUENCE [LARGE SCALE GENOMIC DNA]</scope>
    <source>
        <strain evidence="6 7">KUC8140</strain>
    </source>
</reference>
<feature type="compositionally biased region" description="Low complexity" evidence="4">
    <location>
        <begin position="16"/>
        <end position="28"/>
    </location>
</feature>
<dbReference type="OrthoDB" id="424974at2759"/>
<dbReference type="Pfam" id="PF00172">
    <property type="entry name" value="Zn_clus"/>
    <property type="match status" value="1"/>
</dbReference>
<keyword evidence="7" id="KW-1185">Reference proteome</keyword>
<dbReference type="AlphaFoldDB" id="A0A0H2RJQ6"/>
<dbReference type="InterPro" id="IPR001138">
    <property type="entry name" value="Zn2Cys6_DnaBD"/>
</dbReference>
<dbReference type="InParanoid" id="A0A0H2RJQ6"/>
<dbReference type="PROSITE" id="PS50048">
    <property type="entry name" value="ZN2_CY6_FUNGAL_2"/>
    <property type="match status" value="1"/>
</dbReference>
<evidence type="ECO:0000313" key="6">
    <source>
        <dbReference type="EMBL" id="KLO09688.1"/>
    </source>
</evidence>
<dbReference type="GO" id="GO:0003677">
    <property type="term" value="F:DNA binding"/>
    <property type="evidence" value="ECO:0007669"/>
    <property type="project" value="InterPro"/>
</dbReference>
<gene>
    <name evidence="6" type="ORF">SCHPADRAFT_833692</name>
</gene>
<name>A0A0H2RJQ6_9AGAM</name>
<evidence type="ECO:0000256" key="2">
    <source>
        <dbReference type="ARBA" id="ARBA00022723"/>
    </source>
</evidence>
<dbReference type="PANTHER" id="PTHR31001">
    <property type="entry name" value="UNCHARACTERIZED TRANSCRIPTIONAL REGULATORY PROTEIN"/>
    <property type="match status" value="1"/>
</dbReference>
<dbReference type="EMBL" id="KQ086048">
    <property type="protein sequence ID" value="KLO09688.1"/>
    <property type="molecule type" value="Genomic_DNA"/>
</dbReference>
<sequence>MPVHRETHHTGKGQHSSNSNSTASTSANGAPTRQRETELKRLRGEISCAECRRLKLKCDKKVPCSSCTRRGCQTICPLGELLGGQGGRLVLADTDELHRTIAEMSKRIRQLEDALQIEHGMRSTDSHPLLREELLSVKKGLERDKTLSNGEAEAEDGDRGEEITCAMGLLTISEGGGARYLGATGSEQALLAEAGVSGTLMPDAMDPGLNIPEQLIQASQLWPFRVTYGSTVDLHILLESQLPSRERASGLSECFLLNMSWFSRPVTREQIMEELIPAAYKRIPDSEKATTPRMDLHDLALLFMVFAAGAAADLTLPPYNVEAERYRHLARAALGLKSVFDGGSMSAVQTICLMGTYDVASGRKHSMESAWKMMCLAFSLSASVDRDPARWHLDPKIIQRRRLLFWEMCWVDNWKSLSTGRPTSFTPDVIDCEFPEDRDAVDLDNGSVIPSLWAVKNQFAKKVLSNIAVRLCAARPPKYSEILEMDRQVREFDMQPINNPKELSHKIDEHAVFVRHSALGMFRDLVLLYIHRNYFARALLDHPENPLRSPFSPSFLAAYRSATSLLKILRHKFSLFPHVFLRHWPTWAHALAASVVVGSVVTRSPTISLAPAAFNELEQAIKLFESGSVHPIVRQGVVRRISVLYIEIS</sequence>
<feature type="region of interest" description="Disordered" evidence="4">
    <location>
        <begin position="1"/>
        <end position="38"/>
    </location>
</feature>
<dbReference type="InterPro" id="IPR050613">
    <property type="entry name" value="Sec_Metabolite_Reg"/>
</dbReference>
<evidence type="ECO:0000259" key="5">
    <source>
        <dbReference type="PROSITE" id="PS50048"/>
    </source>
</evidence>
<feature type="domain" description="Zn(2)-C6 fungal-type" evidence="5">
    <location>
        <begin position="47"/>
        <end position="78"/>
    </location>
</feature>
<dbReference type="PROSITE" id="PS00463">
    <property type="entry name" value="ZN2_CY6_FUNGAL_1"/>
    <property type="match status" value="1"/>
</dbReference>
<dbReference type="Proteomes" id="UP000053477">
    <property type="component" value="Unassembled WGS sequence"/>
</dbReference>
<dbReference type="GO" id="GO:0000981">
    <property type="term" value="F:DNA-binding transcription factor activity, RNA polymerase II-specific"/>
    <property type="evidence" value="ECO:0007669"/>
    <property type="project" value="InterPro"/>
</dbReference>
<keyword evidence="3" id="KW-0539">Nucleus</keyword>
<proteinExistence type="predicted"/>
<dbReference type="CDD" id="cd12148">
    <property type="entry name" value="fungal_TF_MHR"/>
    <property type="match status" value="1"/>
</dbReference>
<comment type="subcellular location">
    <subcellularLocation>
        <location evidence="1">Nucleus</location>
    </subcellularLocation>
</comment>
<protein>
    <recommendedName>
        <fullName evidence="5">Zn(2)-C6 fungal-type domain-containing protein</fullName>
    </recommendedName>
</protein>
<organism evidence="6 7">
    <name type="scientific">Schizopora paradoxa</name>
    <dbReference type="NCBI Taxonomy" id="27342"/>
    <lineage>
        <taxon>Eukaryota</taxon>
        <taxon>Fungi</taxon>
        <taxon>Dikarya</taxon>
        <taxon>Basidiomycota</taxon>
        <taxon>Agaricomycotina</taxon>
        <taxon>Agaricomycetes</taxon>
        <taxon>Hymenochaetales</taxon>
        <taxon>Schizoporaceae</taxon>
        <taxon>Schizopora</taxon>
    </lineage>
</organism>
<accession>A0A0H2RJQ6</accession>
<dbReference type="SMART" id="SM00066">
    <property type="entry name" value="GAL4"/>
    <property type="match status" value="1"/>
</dbReference>
<dbReference type="InterPro" id="IPR036864">
    <property type="entry name" value="Zn2-C6_fun-type_DNA-bd_sf"/>
</dbReference>
<dbReference type="GO" id="GO:0005634">
    <property type="term" value="C:nucleus"/>
    <property type="evidence" value="ECO:0007669"/>
    <property type="project" value="UniProtKB-SubCell"/>
</dbReference>
<dbReference type="Gene3D" id="4.10.240.10">
    <property type="entry name" value="Zn(2)-C6 fungal-type DNA-binding domain"/>
    <property type="match status" value="1"/>
</dbReference>
<evidence type="ECO:0000256" key="1">
    <source>
        <dbReference type="ARBA" id="ARBA00004123"/>
    </source>
</evidence>
<dbReference type="Pfam" id="PF04082">
    <property type="entry name" value="Fungal_trans"/>
    <property type="match status" value="1"/>
</dbReference>